<evidence type="ECO:0000256" key="8">
    <source>
        <dbReference type="ARBA" id="ARBA00023242"/>
    </source>
</evidence>
<dbReference type="GO" id="GO:0018025">
    <property type="term" value="F:calmodulin-lysine N-methyltransferase activity"/>
    <property type="evidence" value="ECO:0007669"/>
    <property type="project" value="UniProtKB-EC"/>
</dbReference>
<accession>A0AAQ4D2L7</accession>
<keyword evidence="5" id="KW-0963">Cytoplasm</keyword>
<keyword evidence="8" id="KW-0539">Nucleus</keyword>
<evidence type="ECO:0000256" key="3">
    <source>
        <dbReference type="ARBA" id="ARBA00011914"/>
    </source>
</evidence>
<dbReference type="Gene3D" id="3.40.50.150">
    <property type="entry name" value="Vaccinia Virus protein VP39"/>
    <property type="match status" value="1"/>
</dbReference>
<keyword evidence="7" id="KW-0808">Transferase</keyword>
<protein>
    <recommendedName>
        <fullName evidence="4">Calmodulin-lysine N-methyltransferase</fullName>
        <ecNumber evidence="3">2.1.1.60</ecNumber>
    </recommendedName>
</protein>
<proteinExistence type="predicted"/>
<dbReference type="EC" id="2.1.1.60" evidence="3"/>
<dbReference type="AlphaFoldDB" id="A0AAQ4D2L7"/>
<dbReference type="PANTHER" id="PTHR13539">
    <property type="entry name" value="CALMODULIN-LYSINE N-METHYLTRANSFERASE"/>
    <property type="match status" value="1"/>
</dbReference>
<dbReference type="GO" id="GO:0005737">
    <property type="term" value="C:cytoplasm"/>
    <property type="evidence" value="ECO:0007669"/>
    <property type="project" value="UniProtKB-SubCell"/>
</dbReference>
<sequence>MAADIRKKSIKPTATKGKFGSSMAKMRWKMLAKALHEGRVTQADLFFGSTRRFSAFGLLQISPIERWRSDENDEGVWYECTCLKEPDFELRIRSLPDRISLKDIKGFDNTGNICIWPSEEVLAYYCMKNKEIFVDKSVCELGGGMTCLAGFVVAATTRAREVFLSDGNNKSVQNVQIILERNTGCLGNANVVARRIRWDDDNDIGDLMGRFDVIISADCLFFDEGRQPLVNTIWKLLSDKGLAVILAPSRGRTFQHFVELAHSMLGISRKDQTSTMPTFTTHRCSSFARYCRHKHSSGAC</sequence>
<dbReference type="Proteomes" id="UP001321473">
    <property type="component" value="Unassembled WGS sequence"/>
</dbReference>
<dbReference type="InterPro" id="IPR019410">
    <property type="entry name" value="Methyltransf_16"/>
</dbReference>
<comment type="subcellular location">
    <subcellularLocation>
        <location evidence="2">Cytoplasm</location>
    </subcellularLocation>
    <subcellularLocation>
        <location evidence="1">Nucleus</location>
    </subcellularLocation>
</comment>
<name>A0AAQ4D2L7_AMBAM</name>
<dbReference type="InterPro" id="IPR029063">
    <property type="entry name" value="SAM-dependent_MTases_sf"/>
</dbReference>
<dbReference type="InterPro" id="IPR025800">
    <property type="entry name" value="CaM-Lys-N-MeTrfase"/>
</dbReference>
<evidence type="ECO:0000256" key="4">
    <source>
        <dbReference type="ARBA" id="ARBA00020594"/>
    </source>
</evidence>
<evidence type="ECO:0000256" key="6">
    <source>
        <dbReference type="ARBA" id="ARBA00022603"/>
    </source>
</evidence>
<evidence type="ECO:0000313" key="10">
    <source>
        <dbReference type="Proteomes" id="UP001321473"/>
    </source>
</evidence>
<evidence type="ECO:0000313" key="9">
    <source>
        <dbReference type="EMBL" id="KAK8756707.1"/>
    </source>
</evidence>
<dbReference type="SUPFAM" id="SSF53335">
    <property type="entry name" value="S-adenosyl-L-methionine-dependent methyltransferases"/>
    <property type="match status" value="1"/>
</dbReference>
<gene>
    <name evidence="9" type="ORF">V5799_000593</name>
</gene>
<dbReference type="Pfam" id="PF10294">
    <property type="entry name" value="Methyltransf_16"/>
    <property type="match status" value="1"/>
</dbReference>
<dbReference type="GO" id="GO:0005634">
    <property type="term" value="C:nucleus"/>
    <property type="evidence" value="ECO:0007669"/>
    <property type="project" value="UniProtKB-SubCell"/>
</dbReference>
<evidence type="ECO:0000256" key="1">
    <source>
        <dbReference type="ARBA" id="ARBA00004123"/>
    </source>
</evidence>
<dbReference type="EMBL" id="JARKHS020035972">
    <property type="protein sequence ID" value="KAK8756707.1"/>
    <property type="molecule type" value="Genomic_DNA"/>
</dbReference>
<keyword evidence="10" id="KW-1185">Reference proteome</keyword>
<keyword evidence="6" id="KW-0489">Methyltransferase</keyword>
<evidence type="ECO:0000256" key="7">
    <source>
        <dbReference type="ARBA" id="ARBA00022679"/>
    </source>
</evidence>
<evidence type="ECO:0000256" key="2">
    <source>
        <dbReference type="ARBA" id="ARBA00004496"/>
    </source>
</evidence>
<reference evidence="9 10" key="1">
    <citation type="journal article" date="2023" name="Arcadia Sci">
        <title>De novo assembly of a long-read Amblyomma americanum tick genome.</title>
        <authorList>
            <person name="Chou S."/>
            <person name="Poskanzer K.E."/>
            <person name="Rollins M."/>
            <person name="Thuy-Boun P.S."/>
        </authorList>
    </citation>
    <scope>NUCLEOTIDE SEQUENCE [LARGE SCALE GENOMIC DNA]</scope>
    <source>
        <strain evidence="9">F_SG_1</strain>
        <tissue evidence="9">Salivary glands</tissue>
    </source>
</reference>
<dbReference type="PANTHER" id="PTHR13539:SF3">
    <property type="entry name" value="CALMODULIN-LYSINE N-METHYLTRANSFERASE"/>
    <property type="match status" value="1"/>
</dbReference>
<evidence type="ECO:0000256" key="5">
    <source>
        <dbReference type="ARBA" id="ARBA00022490"/>
    </source>
</evidence>
<organism evidence="9 10">
    <name type="scientific">Amblyomma americanum</name>
    <name type="common">Lone star tick</name>
    <dbReference type="NCBI Taxonomy" id="6943"/>
    <lineage>
        <taxon>Eukaryota</taxon>
        <taxon>Metazoa</taxon>
        <taxon>Ecdysozoa</taxon>
        <taxon>Arthropoda</taxon>
        <taxon>Chelicerata</taxon>
        <taxon>Arachnida</taxon>
        <taxon>Acari</taxon>
        <taxon>Parasitiformes</taxon>
        <taxon>Ixodida</taxon>
        <taxon>Ixodoidea</taxon>
        <taxon>Ixodidae</taxon>
        <taxon>Amblyomminae</taxon>
        <taxon>Amblyomma</taxon>
    </lineage>
</organism>
<comment type="caution">
    <text evidence="9">The sequence shown here is derived from an EMBL/GenBank/DDBJ whole genome shotgun (WGS) entry which is preliminary data.</text>
</comment>
<dbReference type="GO" id="GO:0032259">
    <property type="term" value="P:methylation"/>
    <property type="evidence" value="ECO:0007669"/>
    <property type="project" value="UniProtKB-KW"/>
</dbReference>